<dbReference type="GO" id="GO:0003682">
    <property type="term" value="F:chromatin binding"/>
    <property type="evidence" value="ECO:0007669"/>
    <property type="project" value="TreeGrafter"/>
</dbReference>
<dbReference type="Proteomes" id="UP000678499">
    <property type="component" value="Unassembled WGS sequence"/>
</dbReference>
<evidence type="ECO:0000256" key="3">
    <source>
        <dbReference type="ARBA" id="ARBA00023002"/>
    </source>
</evidence>
<dbReference type="OrthoDB" id="9982100at2759"/>
<dbReference type="GO" id="GO:0006355">
    <property type="term" value="P:regulation of DNA-templated transcription"/>
    <property type="evidence" value="ECO:0007669"/>
    <property type="project" value="InterPro"/>
</dbReference>
<keyword evidence="3" id="KW-0560">Oxidoreductase</keyword>
<dbReference type="InterPro" id="IPR050281">
    <property type="entry name" value="Flavin_monoamine_oxidase"/>
</dbReference>
<dbReference type="InterPro" id="IPR002937">
    <property type="entry name" value="Amino_oxidase"/>
</dbReference>
<dbReference type="EMBL" id="CAJPEX010000608">
    <property type="protein sequence ID" value="CAG0916513.1"/>
    <property type="molecule type" value="Genomic_DNA"/>
</dbReference>
<dbReference type="SUPFAM" id="SSF54373">
    <property type="entry name" value="FAD-linked reductases, C-terminal domain"/>
    <property type="match status" value="1"/>
</dbReference>
<keyword evidence="4" id="KW-0274">FAD</keyword>
<dbReference type="Pfam" id="PF04433">
    <property type="entry name" value="SWIRM"/>
    <property type="match status" value="1"/>
</dbReference>
<comment type="similarity">
    <text evidence="2">Belongs to the flavin monoamine oxidase family.</text>
</comment>
<feature type="binding site" evidence="4">
    <location>
        <begin position="703"/>
        <end position="704"/>
    </location>
    <ligand>
        <name>FAD</name>
        <dbReference type="ChEBI" id="CHEBI:57692"/>
    </ligand>
</feature>
<dbReference type="PROSITE" id="PS50934">
    <property type="entry name" value="SWIRM"/>
    <property type="match status" value="1"/>
</dbReference>
<feature type="binding site" evidence="4">
    <location>
        <begin position="197"/>
        <end position="198"/>
    </location>
    <ligand>
        <name>FAD</name>
        <dbReference type="ChEBI" id="CHEBI:57692"/>
    </ligand>
</feature>
<dbReference type="InterPro" id="IPR007526">
    <property type="entry name" value="SWIRM"/>
</dbReference>
<dbReference type="SUPFAM" id="SSF51905">
    <property type="entry name" value="FAD/NAD(P)-binding domain"/>
    <property type="match status" value="1"/>
</dbReference>
<dbReference type="Gene3D" id="3.90.660.10">
    <property type="match status" value="1"/>
</dbReference>
<dbReference type="Gene3D" id="1.10.287.80">
    <property type="entry name" value="ATP synthase, gamma subunit, helix hairpin domain"/>
    <property type="match status" value="1"/>
</dbReference>
<dbReference type="GO" id="GO:0140682">
    <property type="term" value="F:FAD-dependent H3K4me/H3K4me3 demethylase activity"/>
    <property type="evidence" value="ECO:0007669"/>
    <property type="project" value="UniProtKB-ARBA"/>
</dbReference>
<dbReference type="PANTHER" id="PTHR10742:SF386">
    <property type="entry name" value="LYSINE-SPECIFIC HISTONE DEMETHYLASE 1A"/>
    <property type="match status" value="1"/>
</dbReference>
<reference evidence="6" key="1">
    <citation type="submission" date="2020-11" db="EMBL/GenBank/DDBJ databases">
        <authorList>
            <person name="Tran Van P."/>
        </authorList>
    </citation>
    <scope>NUCLEOTIDE SEQUENCE</scope>
</reference>
<evidence type="ECO:0000256" key="2">
    <source>
        <dbReference type="ARBA" id="ARBA00005995"/>
    </source>
</evidence>
<evidence type="ECO:0000313" key="7">
    <source>
        <dbReference type="Proteomes" id="UP000678499"/>
    </source>
</evidence>
<comment type="cofactor">
    <cofactor evidence="4">
        <name>FAD</name>
        <dbReference type="ChEBI" id="CHEBI:57692"/>
    </cofactor>
</comment>
<feature type="binding site" evidence="4">
    <location>
        <position position="181"/>
    </location>
    <ligand>
        <name>FAD</name>
        <dbReference type="ChEBI" id="CHEBI:57692"/>
    </ligand>
</feature>
<organism evidence="6">
    <name type="scientific">Notodromas monacha</name>
    <dbReference type="NCBI Taxonomy" id="399045"/>
    <lineage>
        <taxon>Eukaryota</taxon>
        <taxon>Metazoa</taxon>
        <taxon>Ecdysozoa</taxon>
        <taxon>Arthropoda</taxon>
        <taxon>Crustacea</taxon>
        <taxon>Oligostraca</taxon>
        <taxon>Ostracoda</taxon>
        <taxon>Podocopa</taxon>
        <taxon>Podocopida</taxon>
        <taxon>Cypridocopina</taxon>
        <taxon>Cypridoidea</taxon>
        <taxon>Cyprididae</taxon>
        <taxon>Notodromas</taxon>
    </lineage>
</organism>
<dbReference type="GO" id="GO:0005634">
    <property type="term" value="C:nucleus"/>
    <property type="evidence" value="ECO:0007669"/>
    <property type="project" value="UniProtKB-SubCell"/>
</dbReference>
<dbReference type="InterPro" id="IPR036388">
    <property type="entry name" value="WH-like_DNA-bd_sf"/>
</dbReference>
<name>A0A7R9BLU3_9CRUS</name>
<dbReference type="PIRSF" id="PIRSF038051">
    <property type="entry name" value="Histone_Lys-demethylase"/>
    <property type="match status" value="1"/>
</dbReference>
<dbReference type="EMBL" id="OA882645">
    <property type="protein sequence ID" value="CAD7276361.1"/>
    <property type="molecule type" value="Genomic_DNA"/>
</dbReference>
<feature type="domain" description="SWIRM" evidence="5">
    <location>
        <begin position="38"/>
        <end position="137"/>
    </location>
</feature>
<keyword evidence="4" id="KW-0285">Flavoprotein</keyword>
<gene>
    <name evidence="6" type="ORF">NMOB1V02_LOCUS4126</name>
</gene>
<sequence length="733" mass="82259">MKNMSALSIEVGDISGTYNIFEHGGRRSDESYVPAEGLEGAAFQSGFPAAEMTQDEMKAFSDIATGAVEARKVYFYLRNRALQLWLENPKKELVFDDYNAKLERPYDSVVSLAYRVHAFLSRFGYINFGVFTRVSQRAVRPRPVKVLVLGAGISGLAGASQLQQFGFEVVVLEGRDRVGGRIATFRKNNYIADLGAMVITGLGGNPLAILARQLNTELLKIRRKCPLYEAATGNPVSKLRDDSVEKEFNKLLEACAFLAHALDIDRIGRKKLSLGESMEWLIMLQEKRVKEDQIRYWEEFNKLQSKKIDVMKKMYEHQENADLLKKKVEKDLKVLNKKQKDRGDKVRVTRPSSMIRPEDLPLIADIKLNQQARMKALREWKRLQMKKQVLETRLERLETNPPPDVYLSPNDRKILDWHFANLEFANACPLSELSLKHWDQDDDFEFIGSHLSVINGYSSIPVALAEGLDIRMKQIVNEVRYDQHGVKVTTMKGEEFEGDAILCTLPLGILKAAVRRGNGEKGNEGGMRGLDPIFRPPLPMWKQEAIERLGFGVLNKVVLCFQRVFWDPSVHLFGHVGTTTESRGELFLFFYLYKAPVLVALVAGEAAGVMESVSDEIIIGRCLKVLKSIFGPDVVPHPTDTVVTRWKSDPLSKGSYSYVGIGASGDDYDQMAAPVAPPDSDGDSKCSRLFFAGEHTIRNYPATVHGALMSGLREARIIADQFTGSPYVAVAKK</sequence>
<dbReference type="Pfam" id="PF01593">
    <property type="entry name" value="Amino_oxidase"/>
    <property type="match status" value="2"/>
</dbReference>
<dbReference type="Gene3D" id="1.10.10.10">
    <property type="entry name" value="Winged helix-like DNA-binding domain superfamily/Winged helix DNA-binding domain"/>
    <property type="match status" value="1"/>
</dbReference>
<comment type="subcellular location">
    <subcellularLocation>
        <location evidence="1">Nucleus</location>
    </subcellularLocation>
</comment>
<dbReference type="GO" id="GO:0050660">
    <property type="term" value="F:flavin adenine dinucleotide binding"/>
    <property type="evidence" value="ECO:0007669"/>
    <property type="project" value="InterPro"/>
</dbReference>
<dbReference type="InterPro" id="IPR009057">
    <property type="entry name" value="Homeodomain-like_sf"/>
</dbReference>
<feature type="binding site" evidence="4">
    <location>
        <position position="694"/>
    </location>
    <ligand>
        <name>FAD</name>
        <dbReference type="ChEBI" id="CHEBI:57692"/>
    </ligand>
</feature>
<feature type="binding site" evidence="4">
    <location>
        <position position="175"/>
    </location>
    <ligand>
        <name>FAD</name>
        <dbReference type="ChEBI" id="CHEBI:57692"/>
    </ligand>
</feature>
<evidence type="ECO:0000313" key="6">
    <source>
        <dbReference type="EMBL" id="CAD7276361.1"/>
    </source>
</evidence>
<dbReference type="Gene3D" id="3.50.50.60">
    <property type="entry name" value="FAD/NAD(P)-binding domain"/>
    <property type="match status" value="3"/>
</dbReference>
<evidence type="ECO:0000256" key="4">
    <source>
        <dbReference type="PIRSR" id="PIRSR038051-1"/>
    </source>
</evidence>
<dbReference type="InterPro" id="IPR036188">
    <property type="entry name" value="FAD/NAD-bd_sf"/>
</dbReference>
<dbReference type="PANTHER" id="PTHR10742">
    <property type="entry name" value="FLAVIN MONOAMINE OXIDASE"/>
    <property type="match status" value="1"/>
</dbReference>
<accession>A0A7R9BLU3</accession>
<keyword evidence="7" id="KW-1185">Reference proteome</keyword>
<dbReference type="FunFam" id="1.10.10.10:FF:000064">
    <property type="entry name" value="Lysine-specific histone demethylase 1A"/>
    <property type="match status" value="1"/>
</dbReference>
<proteinExistence type="inferred from homology"/>
<dbReference type="AlphaFoldDB" id="A0A7R9BLU3"/>
<dbReference type="SUPFAM" id="SSF46689">
    <property type="entry name" value="Homeodomain-like"/>
    <property type="match status" value="1"/>
</dbReference>
<dbReference type="InterPro" id="IPR017366">
    <property type="entry name" value="Hist_Lys-spec_deMease"/>
</dbReference>
<evidence type="ECO:0000259" key="5">
    <source>
        <dbReference type="PROSITE" id="PS50934"/>
    </source>
</evidence>
<dbReference type="FunFam" id="3.50.50.60:FF:000582">
    <property type="entry name" value="Probable lysine-specific histone demethylase 1"/>
    <property type="match status" value="1"/>
</dbReference>
<evidence type="ECO:0000256" key="1">
    <source>
        <dbReference type="ARBA" id="ARBA00004123"/>
    </source>
</evidence>
<protein>
    <recommendedName>
        <fullName evidence="5">SWIRM domain-containing protein</fullName>
    </recommendedName>
</protein>